<evidence type="ECO:0000313" key="2">
    <source>
        <dbReference type="EMBL" id="JAS63643.1"/>
    </source>
</evidence>
<keyword evidence="1" id="KW-0812">Transmembrane</keyword>
<gene>
    <name evidence="2" type="ORF">g.7389</name>
</gene>
<organism evidence="2">
    <name type="scientific">Cuerna arida</name>
    <dbReference type="NCBI Taxonomy" id="1464854"/>
    <lineage>
        <taxon>Eukaryota</taxon>
        <taxon>Metazoa</taxon>
        <taxon>Ecdysozoa</taxon>
        <taxon>Arthropoda</taxon>
        <taxon>Hexapoda</taxon>
        <taxon>Insecta</taxon>
        <taxon>Pterygota</taxon>
        <taxon>Neoptera</taxon>
        <taxon>Paraneoptera</taxon>
        <taxon>Hemiptera</taxon>
        <taxon>Auchenorrhyncha</taxon>
        <taxon>Membracoidea</taxon>
        <taxon>Cicadellidae</taxon>
        <taxon>Cicadellinae</taxon>
        <taxon>Proconiini</taxon>
        <taxon>Cuerna</taxon>
    </lineage>
</organism>
<dbReference type="AlphaFoldDB" id="A0A1B6GMU9"/>
<accession>A0A1B6GMU9</accession>
<keyword evidence="1" id="KW-0472">Membrane</keyword>
<reference evidence="2" key="1">
    <citation type="submission" date="2015-11" db="EMBL/GenBank/DDBJ databases">
        <title>De novo transcriptome assembly of four potential Pierce s Disease insect vectors from Arizona vineyards.</title>
        <authorList>
            <person name="Tassone E.E."/>
        </authorList>
    </citation>
    <scope>NUCLEOTIDE SEQUENCE</scope>
</reference>
<proteinExistence type="predicted"/>
<feature type="non-terminal residue" evidence="2">
    <location>
        <position position="1"/>
    </location>
</feature>
<dbReference type="EMBL" id="GECZ01006126">
    <property type="protein sequence ID" value="JAS63643.1"/>
    <property type="molecule type" value="Transcribed_RNA"/>
</dbReference>
<sequence length="307" mass="35853">STPDVVHVIMVSAFVVFLILSGCRLTTSATTLMNAINEINQEILALRSESNHEGYGQNHKPHDLCPKKIMAFAPQKFGIKDTKLFSNFERIKQLLANITREKSITETLDREIYISDQFHNRIKFTVKVMNEDVETLSKRRLTGLANMCYQYEKIMSKSDTLVEGEDEVIQLRDKMEEAEMSLLYERMHDAKEDRIRMQKFCADRLKNITSFLNEIFDSVNENVTTTEAQEVIKELETEFLDVHNKRESKKTELFNKPEEFEKLKKDLQMKAYVLDHYKGDIECYKKLKSSTMKIQKPSFGHLLYLLI</sequence>
<name>A0A1B6GMU9_9HEMI</name>
<evidence type="ECO:0000256" key="1">
    <source>
        <dbReference type="SAM" id="Phobius"/>
    </source>
</evidence>
<keyword evidence="1" id="KW-1133">Transmembrane helix</keyword>
<feature type="transmembrane region" description="Helical" evidence="1">
    <location>
        <begin position="6"/>
        <end position="23"/>
    </location>
</feature>
<protein>
    <submittedName>
        <fullName evidence="2">Uncharacterized protein</fullName>
    </submittedName>
</protein>